<reference evidence="1 2" key="1">
    <citation type="submission" date="2019-03" db="EMBL/GenBank/DDBJ databases">
        <title>Ramlibacter henchirensis DSM 14656, whole genome shotgun sequence.</title>
        <authorList>
            <person name="Zhang X."/>
            <person name="Feng G."/>
            <person name="Zhu H."/>
        </authorList>
    </citation>
    <scope>NUCLEOTIDE SEQUENCE [LARGE SCALE GENOMIC DNA]</scope>
    <source>
        <strain evidence="1 2">DSM 14656</strain>
    </source>
</reference>
<dbReference type="AlphaFoldDB" id="A0A4Z0BSH6"/>
<dbReference type="Proteomes" id="UP000298180">
    <property type="component" value="Unassembled WGS sequence"/>
</dbReference>
<evidence type="ECO:0000313" key="1">
    <source>
        <dbReference type="EMBL" id="TFZ02247.1"/>
    </source>
</evidence>
<protein>
    <submittedName>
        <fullName evidence="1">Exo-alpha-sialidase</fullName>
    </submittedName>
</protein>
<comment type="caution">
    <text evidence="1">The sequence shown here is derived from an EMBL/GenBank/DDBJ whole genome shotgun (WGS) entry which is preliminary data.</text>
</comment>
<gene>
    <name evidence="1" type="ORF">EZ313_13315</name>
</gene>
<dbReference type="CDD" id="cd15482">
    <property type="entry name" value="Sialidase_non-viral"/>
    <property type="match status" value="1"/>
</dbReference>
<name>A0A4Z0BSH6_9BURK</name>
<dbReference type="Gene3D" id="2.130.10.10">
    <property type="entry name" value="YVTN repeat-like/Quinoprotein amine dehydrogenase"/>
    <property type="match status" value="1"/>
</dbReference>
<dbReference type="InterPro" id="IPR015943">
    <property type="entry name" value="WD40/YVTN_repeat-like_dom_sf"/>
</dbReference>
<dbReference type="EMBL" id="SMLM01000002">
    <property type="protein sequence ID" value="TFZ02247.1"/>
    <property type="molecule type" value="Genomic_DNA"/>
</dbReference>
<accession>A0A4Z0BSH6</accession>
<dbReference type="SUPFAM" id="SSF50939">
    <property type="entry name" value="Sialidases"/>
    <property type="match status" value="1"/>
</dbReference>
<keyword evidence="2" id="KW-1185">Reference proteome</keyword>
<sequence>MLATVATLFLAACGGGGGDGGPPAAAAPASGSGATAVQLSSSITAEPNKTYEVVANGGGAVDISLAMPNAQPGNTVRVTGIGAAPWRLTTGWAPRGAANLSETPIVIDTRNLAGNPPPGQSWTARLGPMQWHWVASDRLGRVLVAMDNPGQIHLSRDAGQTWDPMNSPVENWVSASVYHSPAAGDANGLVNVNVLAAGFGGGLYETGPNGWTAVQSGIPGVSFAGRDWESVSAIDNGRAIVAMLNAPIYHRLSATATWLPTVLQSTGQPLARGWRGVALSQTGVALAASQDGDVYVSTDLAAGWVARPVVVNGTILNDSWYRTAISPDGRVMALAGRFNSGLYLSRDQGLTWTRANTPAGDYTALSINGDGSVIAATITNASAGGAAAGSVQVSRDGGQTFAALQMPGADTNWRAVALSDDGNAMTVAAGTFTGATGQLYTSVGNRTSYGAGSLGGGQGSSVELVFEGSSDAAARWSVRSSSGNFTVR</sequence>
<proteinExistence type="predicted"/>
<dbReference type="InterPro" id="IPR036278">
    <property type="entry name" value="Sialidase_sf"/>
</dbReference>
<evidence type="ECO:0000313" key="2">
    <source>
        <dbReference type="Proteomes" id="UP000298180"/>
    </source>
</evidence>
<organism evidence="1 2">
    <name type="scientific">Ramlibacter henchirensis</name>
    <dbReference type="NCBI Taxonomy" id="204072"/>
    <lineage>
        <taxon>Bacteria</taxon>
        <taxon>Pseudomonadati</taxon>
        <taxon>Pseudomonadota</taxon>
        <taxon>Betaproteobacteria</taxon>
        <taxon>Burkholderiales</taxon>
        <taxon>Comamonadaceae</taxon>
        <taxon>Ramlibacter</taxon>
    </lineage>
</organism>